<name>A0A841MAR3_9BACT</name>
<keyword evidence="2" id="KW-0808">Transferase</keyword>
<dbReference type="AlphaFoldDB" id="A0A841MAR3"/>
<reference evidence="2 3" key="1">
    <citation type="submission" date="2020-08" db="EMBL/GenBank/DDBJ databases">
        <title>Genomic Encyclopedia of Type Strains, Phase IV (KMG-IV): sequencing the most valuable type-strain genomes for metagenomic binning, comparative biology and taxonomic classification.</title>
        <authorList>
            <person name="Goeker M."/>
        </authorList>
    </citation>
    <scope>NUCLEOTIDE SEQUENCE [LARGE SCALE GENOMIC DNA]</scope>
    <source>
        <strain evidence="2 3">DSM 102044</strain>
    </source>
</reference>
<protein>
    <submittedName>
        <fullName evidence="2">Rhodanese-related sulfurtransferase</fullName>
    </submittedName>
</protein>
<dbReference type="InterPro" id="IPR001763">
    <property type="entry name" value="Rhodanese-like_dom"/>
</dbReference>
<dbReference type="InterPro" id="IPR050229">
    <property type="entry name" value="GlpE_sulfurtransferase"/>
</dbReference>
<organism evidence="2 3">
    <name type="scientific">Algoriphagus iocasae</name>
    <dbReference type="NCBI Taxonomy" id="1836499"/>
    <lineage>
        <taxon>Bacteria</taxon>
        <taxon>Pseudomonadati</taxon>
        <taxon>Bacteroidota</taxon>
        <taxon>Cytophagia</taxon>
        <taxon>Cytophagales</taxon>
        <taxon>Cyclobacteriaceae</taxon>
        <taxon>Algoriphagus</taxon>
    </lineage>
</organism>
<dbReference type="InterPro" id="IPR036873">
    <property type="entry name" value="Rhodanese-like_dom_sf"/>
</dbReference>
<dbReference type="NCBIfam" id="NF045521">
    <property type="entry name" value="rhoda_near_glyco"/>
    <property type="match status" value="1"/>
</dbReference>
<dbReference type="SUPFAM" id="SSF52821">
    <property type="entry name" value="Rhodanese/Cell cycle control phosphatase"/>
    <property type="match status" value="1"/>
</dbReference>
<evidence type="ECO:0000313" key="3">
    <source>
        <dbReference type="Proteomes" id="UP000588604"/>
    </source>
</evidence>
<dbReference type="PANTHER" id="PTHR43031:SF1">
    <property type="entry name" value="PYRIDINE NUCLEOTIDE-DISULPHIDE OXIDOREDUCTASE"/>
    <property type="match status" value="1"/>
</dbReference>
<evidence type="ECO:0000259" key="1">
    <source>
        <dbReference type="PROSITE" id="PS50206"/>
    </source>
</evidence>
<feature type="domain" description="Rhodanese" evidence="1">
    <location>
        <begin position="55"/>
        <end position="144"/>
    </location>
</feature>
<dbReference type="GO" id="GO:0016740">
    <property type="term" value="F:transferase activity"/>
    <property type="evidence" value="ECO:0007669"/>
    <property type="project" value="UniProtKB-KW"/>
</dbReference>
<dbReference type="Proteomes" id="UP000588604">
    <property type="component" value="Unassembled WGS sequence"/>
</dbReference>
<comment type="caution">
    <text evidence="2">The sequence shown here is derived from an EMBL/GenBank/DDBJ whole genome shotgun (WGS) entry which is preliminary data.</text>
</comment>
<dbReference type="RefSeq" id="WP_184493061.1">
    <property type="nucleotide sequence ID" value="NZ_JACIJO010000001.1"/>
</dbReference>
<sequence>MKAQKSSVSKLKAGLTVILILIFNSTFAQSFAYKTLLSGIYDKDFPIVYPKEIKDLSSYQVLDTREKEEYDVSHLKGAQWVGFDSFQLENIESLDKEKPVLVYCTVGARSQEIGMKLKDAGFKNVFNLYGGIIQWSNDELPLFKNGHLTREVHTYSKSWGFWLNNGKKVY</sequence>
<evidence type="ECO:0000313" key="2">
    <source>
        <dbReference type="EMBL" id="MBB6325072.1"/>
    </source>
</evidence>
<dbReference type="SMART" id="SM00450">
    <property type="entry name" value="RHOD"/>
    <property type="match status" value="1"/>
</dbReference>
<dbReference type="Gene3D" id="3.40.250.10">
    <property type="entry name" value="Rhodanese-like domain"/>
    <property type="match status" value="1"/>
</dbReference>
<dbReference type="PROSITE" id="PS50206">
    <property type="entry name" value="RHODANESE_3"/>
    <property type="match status" value="1"/>
</dbReference>
<dbReference type="Pfam" id="PF00581">
    <property type="entry name" value="Rhodanese"/>
    <property type="match status" value="1"/>
</dbReference>
<dbReference type="PANTHER" id="PTHR43031">
    <property type="entry name" value="FAD-DEPENDENT OXIDOREDUCTASE"/>
    <property type="match status" value="1"/>
</dbReference>
<proteinExistence type="predicted"/>
<accession>A0A841MAR3</accession>
<dbReference type="CDD" id="cd00158">
    <property type="entry name" value="RHOD"/>
    <property type="match status" value="1"/>
</dbReference>
<gene>
    <name evidence="2" type="ORF">FHS59_000687</name>
</gene>
<keyword evidence="3" id="KW-1185">Reference proteome</keyword>
<dbReference type="EMBL" id="JACIJO010000001">
    <property type="protein sequence ID" value="MBB6325072.1"/>
    <property type="molecule type" value="Genomic_DNA"/>
</dbReference>